<proteinExistence type="inferred from homology"/>
<dbReference type="InterPro" id="IPR025256">
    <property type="entry name" value="TM7S3/TM198-like_dom"/>
</dbReference>
<evidence type="ECO:0000256" key="2">
    <source>
        <dbReference type="ARBA" id="ARBA00006244"/>
    </source>
</evidence>
<dbReference type="AlphaFoldDB" id="A0A196SKU9"/>
<dbReference type="Pfam" id="PF13886">
    <property type="entry name" value="TM7S3_TM198"/>
    <property type="match status" value="1"/>
</dbReference>
<keyword evidence="12" id="KW-1185">Reference proteome</keyword>
<gene>
    <name evidence="11" type="ORF">AV274_1719</name>
</gene>
<keyword evidence="5 8" id="KW-0472">Membrane</keyword>
<feature type="compositionally biased region" description="Basic and acidic residues" evidence="7">
    <location>
        <begin position="276"/>
        <end position="299"/>
    </location>
</feature>
<reference evidence="11 12" key="1">
    <citation type="submission" date="2016-05" db="EMBL/GenBank/DDBJ databases">
        <title>Nuclear genome of Blastocystis sp. subtype 1 NandII.</title>
        <authorList>
            <person name="Gentekaki E."/>
            <person name="Curtis B."/>
            <person name="Stairs C."/>
            <person name="Eme L."/>
            <person name="Herman E."/>
            <person name="Klimes V."/>
            <person name="Arias M.C."/>
            <person name="Elias M."/>
            <person name="Hilliou F."/>
            <person name="Klute M."/>
            <person name="Malik S.-B."/>
            <person name="Pightling A."/>
            <person name="Rachubinski R."/>
            <person name="Salas D."/>
            <person name="Schlacht A."/>
            <person name="Suga H."/>
            <person name="Archibald J."/>
            <person name="Ball S.G."/>
            <person name="Clark G."/>
            <person name="Dacks J."/>
            <person name="Van Der Giezen M."/>
            <person name="Tsaousis A."/>
            <person name="Roger A."/>
        </authorList>
    </citation>
    <scope>NUCLEOTIDE SEQUENCE [LARGE SCALE GENOMIC DNA]</scope>
    <source>
        <strain evidence="12">ATCC 50177 / NandII</strain>
    </source>
</reference>
<keyword evidence="4 8" id="KW-1133">Transmembrane helix</keyword>
<evidence type="ECO:0000256" key="1">
    <source>
        <dbReference type="ARBA" id="ARBA00004141"/>
    </source>
</evidence>
<dbReference type="EMBL" id="LXWW01000075">
    <property type="protein sequence ID" value="OAO16544.1"/>
    <property type="molecule type" value="Genomic_DNA"/>
</dbReference>
<evidence type="ECO:0000259" key="10">
    <source>
        <dbReference type="Pfam" id="PF13886"/>
    </source>
</evidence>
<accession>A0A196SKU9</accession>
<dbReference type="InterPro" id="IPR040236">
    <property type="entry name" value="TMEM198"/>
</dbReference>
<evidence type="ECO:0000256" key="9">
    <source>
        <dbReference type="SAM" id="SignalP"/>
    </source>
</evidence>
<protein>
    <recommendedName>
        <fullName evidence="6">Transmembrane protein 198</fullName>
    </recommendedName>
</protein>
<feature type="chain" id="PRO_5008274684" description="Transmembrane protein 198" evidence="9">
    <location>
        <begin position="20"/>
        <end position="299"/>
    </location>
</feature>
<feature type="transmembrane region" description="Helical" evidence="8">
    <location>
        <begin position="75"/>
        <end position="94"/>
    </location>
</feature>
<comment type="similarity">
    <text evidence="2">Belongs to the TMEM198 family.</text>
</comment>
<name>A0A196SKU9_BLAHN</name>
<dbReference type="PANTHER" id="PTHR31247">
    <property type="entry name" value="TRANSMEMBRANE PROTEIN 198 FAMILY MEMBER"/>
    <property type="match status" value="1"/>
</dbReference>
<dbReference type="Proteomes" id="UP000078348">
    <property type="component" value="Unassembled WGS sequence"/>
</dbReference>
<feature type="transmembrane region" description="Helical" evidence="8">
    <location>
        <begin position="48"/>
        <end position="68"/>
    </location>
</feature>
<feature type="transmembrane region" description="Helical" evidence="8">
    <location>
        <begin position="162"/>
        <end position="179"/>
    </location>
</feature>
<dbReference type="PANTHER" id="PTHR31247:SF5">
    <property type="entry name" value="DUF4203 DOMAIN-CONTAINING PROTEIN"/>
    <property type="match status" value="1"/>
</dbReference>
<evidence type="ECO:0000313" key="12">
    <source>
        <dbReference type="Proteomes" id="UP000078348"/>
    </source>
</evidence>
<evidence type="ECO:0000313" key="11">
    <source>
        <dbReference type="EMBL" id="OAO16544.1"/>
    </source>
</evidence>
<evidence type="ECO:0000256" key="7">
    <source>
        <dbReference type="SAM" id="MobiDB-lite"/>
    </source>
</evidence>
<comment type="caution">
    <text evidence="11">The sequence shown here is derived from an EMBL/GenBank/DDBJ whole genome shotgun (WGS) entry which is preliminary data.</text>
</comment>
<dbReference type="OrthoDB" id="115781at2759"/>
<organism evidence="11 12">
    <name type="scientific">Blastocystis sp. subtype 1 (strain ATCC 50177 / NandII)</name>
    <dbReference type="NCBI Taxonomy" id="478820"/>
    <lineage>
        <taxon>Eukaryota</taxon>
        <taxon>Sar</taxon>
        <taxon>Stramenopiles</taxon>
        <taxon>Bigyra</taxon>
        <taxon>Opalozoa</taxon>
        <taxon>Opalinata</taxon>
        <taxon>Blastocystidae</taxon>
        <taxon>Blastocystis</taxon>
    </lineage>
</organism>
<sequence length="299" mass="32897">MQRIHFAMLLLGCLSIAVASPSLRLEEMLVDSKMDEQNLWDFIENVYNNYKIIINGVVIALGLFLCFLGKKSVKFNMFVCGLLAGGIPTFVLATDLLNGSMAEKQAFWISIGSSCVMGIIVGILLVCLFQIGYFVIGAAFGAVVAVYSDVILDSIIRFHSDVVLYVAIGAFALEFGLFAMVWDNIVVILGTSLIGSYIMTFGLGQFLGNWINPFSPHFTKHLMNPPVEWYIYLGIIAAFTIFGVVVQAVTNKAPKEEKTVEAPLLSISDNTPAKFSKGDASTRKTERSLTLREMKDQTM</sequence>
<evidence type="ECO:0000256" key="3">
    <source>
        <dbReference type="ARBA" id="ARBA00022692"/>
    </source>
</evidence>
<feature type="signal peptide" evidence="9">
    <location>
        <begin position="1"/>
        <end position="19"/>
    </location>
</feature>
<evidence type="ECO:0000256" key="5">
    <source>
        <dbReference type="ARBA" id="ARBA00023136"/>
    </source>
</evidence>
<evidence type="ECO:0000256" key="6">
    <source>
        <dbReference type="ARBA" id="ARBA00049737"/>
    </source>
</evidence>
<keyword evidence="9" id="KW-0732">Signal</keyword>
<feature type="transmembrane region" description="Helical" evidence="8">
    <location>
        <begin position="106"/>
        <end position="126"/>
    </location>
</feature>
<feature type="domain" description="TM7S3/TM198-like" evidence="10">
    <location>
        <begin position="57"/>
        <end position="247"/>
    </location>
</feature>
<feature type="transmembrane region" description="Helical" evidence="8">
    <location>
        <begin position="229"/>
        <end position="249"/>
    </location>
</feature>
<feature type="region of interest" description="Disordered" evidence="7">
    <location>
        <begin position="273"/>
        <end position="299"/>
    </location>
</feature>
<comment type="subcellular location">
    <subcellularLocation>
        <location evidence="1">Membrane</location>
        <topology evidence="1">Multi-pass membrane protein</topology>
    </subcellularLocation>
</comment>
<evidence type="ECO:0000256" key="8">
    <source>
        <dbReference type="SAM" id="Phobius"/>
    </source>
</evidence>
<dbReference type="GO" id="GO:0005886">
    <property type="term" value="C:plasma membrane"/>
    <property type="evidence" value="ECO:0007669"/>
    <property type="project" value="TreeGrafter"/>
</dbReference>
<feature type="transmembrane region" description="Helical" evidence="8">
    <location>
        <begin position="186"/>
        <end position="209"/>
    </location>
</feature>
<keyword evidence="3 8" id="KW-0812">Transmembrane</keyword>
<evidence type="ECO:0000256" key="4">
    <source>
        <dbReference type="ARBA" id="ARBA00022989"/>
    </source>
</evidence>
<feature type="transmembrane region" description="Helical" evidence="8">
    <location>
        <begin position="133"/>
        <end position="156"/>
    </location>
</feature>